<dbReference type="PROSITE" id="PS50060">
    <property type="entry name" value="MAM_2"/>
    <property type="match status" value="1"/>
</dbReference>
<keyword evidence="3" id="KW-1185">Reference proteome</keyword>
<reference evidence="2 3" key="1">
    <citation type="submission" date="2024-05" db="EMBL/GenBank/DDBJ databases">
        <authorList>
            <person name="Wallberg A."/>
        </authorList>
    </citation>
    <scope>NUCLEOTIDE SEQUENCE [LARGE SCALE GENOMIC DNA]</scope>
</reference>
<dbReference type="GO" id="GO:0016020">
    <property type="term" value="C:membrane"/>
    <property type="evidence" value="ECO:0007669"/>
    <property type="project" value="InterPro"/>
</dbReference>
<dbReference type="AlphaFoldDB" id="A0AAV2PQH0"/>
<name>A0AAV2PQH0_MEGNR</name>
<dbReference type="Pfam" id="PF00629">
    <property type="entry name" value="MAM"/>
    <property type="match status" value="1"/>
</dbReference>
<sequence>GHFLYLGLWGNSTKHTNNRTQITSPWYEQSGENCRLEFDLHTHNVHDVQNLINVLMDYNNSATTLVQMEHKESLNATAEWRHKKTTIGPNRSKFRLSIEVELSTRRPSHVAIDNIKLVDCSH</sequence>
<protein>
    <recommendedName>
        <fullName evidence="1">MAM domain-containing protein</fullName>
    </recommendedName>
</protein>
<organism evidence="2 3">
    <name type="scientific">Meganyctiphanes norvegica</name>
    <name type="common">Northern krill</name>
    <name type="synonym">Thysanopoda norvegica</name>
    <dbReference type="NCBI Taxonomy" id="48144"/>
    <lineage>
        <taxon>Eukaryota</taxon>
        <taxon>Metazoa</taxon>
        <taxon>Ecdysozoa</taxon>
        <taxon>Arthropoda</taxon>
        <taxon>Crustacea</taxon>
        <taxon>Multicrustacea</taxon>
        <taxon>Malacostraca</taxon>
        <taxon>Eumalacostraca</taxon>
        <taxon>Eucarida</taxon>
        <taxon>Euphausiacea</taxon>
        <taxon>Euphausiidae</taxon>
        <taxon>Meganyctiphanes</taxon>
    </lineage>
</organism>
<dbReference type="SUPFAM" id="SSF49899">
    <property type="entry name" value="Concanavalin A-like lectins/glucanases"/>
    <property type="match status" value="1"/>
</dbReference>
<evidence type="ECO:0000313" key="3">
    <source>
        <dbReference type="Proteomes" id="UP001497623"/>
    </source>
</evidence>
<feature type="non-terminal residue" evidence="2">
    <location>
        <position position="122"/>
    </location>
</feature>
<evidence type="ECO:0000313" key="2">
    <source>
        <dbReference type="EMBL" id="CAL4062082.1"/>
    </source>
</evidence>
<feature type="domain" description="MAM" evidence="1">
    <location>
        <begin position="1"/>
        <end position="122"/>
    </location>
</feature>
<evidence type="ECO:0000259" key="1">
    <source>
        <dbReference type="PROSITE" id="PS50060"/>
    </source>
</evidence>
<dbReference type="Gene3D" id="2.60.120.200">
    <property type="match status" value="1"/>
</dbReference>
<dbReference type="InterPro" id="IPR013320">
    <property type="entry name" value="ConA-like_dom_sf"/>
</dbReference>
<dbReference type="Proteomes" id="UP001497623">
    <property type="component" value="Unassembled WGS sequence"/>
</dbReference>
<accession>A0AAV2PQH0</accession>
<proteinExistence type="predicted"/>
<dbReference type="EMBL" id="CAXKWB010000720">
    <property type="protein sequence ID" value="CAL4062082.1"/>
    <property type="molecule type" value="Genomic_DNA"/>
</dbReference>
<comment type="caution">
    <text evidence="2">The sequence shown here is derived from an EMBL/GenBank/DDBJ whole genome shotgun (WGS) entry which is preliminary data.</text>
</comment>
<dbReference type="InterPro" id="IPR000998">
    <property type="entry name" value="MAM_dom"/>
</dbReference>
<gene>
    <name evidence="2" type="ORF">MNOR_LOCUS2381</name>
</gene>
<feature type="non-terminal residue" evidence="2">
    <location>
        <position position="1"/>
    </location>
</feature>